<feature type="region of interest" description="Disordered" evidence="2">
    <location>
        <begin position="1270"/>
        <end position="1316"/>
    </location>
</feature>
<dbReference type="GO" id="GO:0003723">
    <property type="term" value="F:RNA binding"/>
    <property type="evidence" value="ECO:0007669"/>
    <property type="project" value="UniProtKB-KW"/>
</dbReference>
<dbReference type="Gene3D" id="3.30.70.330">
    <property type="match status" value="1"/>
</dbReference>
<dbReference type="Pfam" id="PF00076">
    <property type="entry name" value="RRM_1"/>
    <property type="match status" value="1"/>
</dbReference>
<feature type="compositionally biased region" description="Low complexity" evidence="2">
    <location>
        <begin position="1335"/>
        <end position="1345"/>
    </location>
</feature>
<feature type="region of interest" description="Disordered" evidence="2">
    <location>
        <begin position="1335"/>
        <end position="1360"/>
    </location>
</feature>
<keyword evidence="1" id="KW-0694">RNA-binding</keyword>
<feature type="region of interest" description="Disordered" evidence="2">
    <location>
        <begin position="221"/>
        <end position="353"/>
    </location>
</feature>
<name>A0A6A4VQD2_AMPAM</name>
<sequence length="1360" mass="135755">MDTILSGGPDNMLCRRCQSSSVEGTKAAVSSDSAFGVTPNTKDTHNISMVHCNNSGQSVNPVAVDRSQPPVAPVARSTALQCEPGSDGGVPSESALPRRTASSAGATETMGDAAPSAAVTTTTSTTAVTTAAPAAITDSHPEYDGVGVSAPTVPGPPGAPARPGPLPPVIPPPSMNSTDPSTVPAKLSPSAAAAALATLQRVPPRGPASTAGWRLPRWARLAGGGESTGNNGTGGWGAPPPAAATAATGTTNWGQPGPPPGQWGGAGRPAGAAPPPAGAAPPPPGAAGGAAKNGAVPESAGGVQQPQTGATAGQRTAQTAAEGSSSGSNGSGGGGSAVSPAAPAAPQGGGADTSDLERLKAMRAAITATEGWSSSQVNQDSVWDMPASPEPADKEPPGTMVAWKLPGVNNGLEVWQMSTRNGGAPPVKPPETQWPHHIPQSNIGGTWGEDDDSQPGGMWTGAPAGPPTGQWGGATGGGGGGGGGAAALWAAGARKDDWGGGKPWDARGPAPNGDGWAGSKPPSQWGGPPQHGPGQWGDERSPPMARRSMGFDDWGNKRGGGGGGWKDAGPVRPVLPGGPPAPLHMLSRMPPDHKGVDPWGRPPRGGWGEPAPGPAGWGAEEKWGGDGPGGWGKPKTPTTPVMPGAWGEPEMDWAAKGRGPAGGMGHAKNPMYDKARMGDHGFKHDDVDPMMRNNMMLTLEDAVDQLRMGGGAGGAGGPGGPAGDWRTPDHPPFEPAGFSQMPPPHAPYGGVQLPAAGAPAAGNINPAVVQQLLRQQAQGGQPSRFPGQPPQPSPQQLRPLINQIQMAVHAGHLNPAILQQPMAPQTLVLLNHLLSQIKHLDQLSRQVHLARGHPNNSPHLHSLQMEMMRIKNNISNIQAQISSQQTMLLKQQQQPPPAPAPMAAAAAGGGQLLYKGPGGGGAPDLHGLPANLGELSIRDGGVAAGHMPQSRLSQWKLPTADKLLRGDEDFSRAPGSASKAGGSPPMTLMAESAWSASRGGRDGGWPDGSAGRGGGAPSTPASDRQDSKDGWPESAGGAGGHSYADLVPEFEPGKPWKMKSADDDPTLTPGAAARSPLGLAGAAGSSQDLLAMQTGKASPTATTADGFGSSTWSFNPNGGKPGMSAGGGGGGADWGVKSRGPPPGLNKTGGWGGGQAGGALGRPGGPYDQRSAFAQVQGGSYSGGGGGGSAWLLLRNLTAQIDGSTLKTLCMQHGPLYTFHMYLSQGVALVKYSSREEAAKAQGALNNCVLSNTTILAEAVSDEAAGQVLQQLGLPGGGGGGQPPSNPASSTASQGAATGGQSGSKPPASAAWSDMTDAIGGGGASMAWSSSSAAGNSSLWAASGGLEEPGRGPFLPDGLL</sequence>
<dbReference type="PANTHER" id="PTHR13020:SF25">
    <property type="entry name" value="PROTEIN GAWKY"/>
    <property type="match status" value="1"/>
</dbReference>
<feature type="compositionally biased region" description="Low complexity" evidence="2">
    <location>
        <begin position="113"/>
        <end position="135"/>
    </location>
</feature>
<organism evidence="5 6">
    <name type="scientific">Amphibalanus amphitrite</name>
    <name type="common">Striped barnacle</name>
    <name type="synonym">Balanus amphitrite</name>
    <dbReference type="NCBI Taxonomy" id="1232801"/>
    <lineage>
        <taxon>Eukaryota</taxon>
        <taxon>Metazoa</taxon>
        <taxon>Ecdysozoa</taxon>
        <taxon>Arthropoda</taxon>
        <taxon>Crustacea</taxon>
        <taxon>Multicrustacea</taxon>
        <taxon>Cirripedia</taxon>
        <taxon>Thoracica</taxon>
        <taxon>Thoracicalcarea</taxon>
        <taxon>Balanomorpha</taxon>
        <taxon>Balanoidea</taxon>
        <taxon>Balanidae</taxon>
        <taxon>Amphibalaninae</taxon>
        <taxon>Amphibalanus</taxon>
    </lineage>
</organism>
<gene>
    <name evidence="5" type="primary">gw_5</name>
    <name evidence="5" type="ORF">FJT64_004209</name>
</gene>
<evidence type="ECO:0000259" key="3">
    <source>
        <dbReference type="Pfam" id="PF00076"/>
    </source>
</evidence>
<feature type="compositionally biased region" description="Low complexity" evidence="2">
    <location>
        <begin position="775"/>
        <end position="786"/>
    </location>
</feature>
<evidence type="ECO:0000313" key="5">
    <source>
        <dbReference type="EMBL" id="KAF0298417.1"/>
    </source>
</evidence>
<feature type="compositionally biased region" description="Gly residues" evidence="2">
    <location>
        <begin position="470"/>
        <end position="485"/>
    </location>
</feature>
<feature type="region of interest" description="Disordered" evidence="2">
    <location>
        <begin position="80"/>
        <end position="186"/>
    </location>
</feature>
<dbReference type="CDD" id="cd12435">
    <property type="entry name" value="RRM_GW182_like"/>
    <property type="match status" value="1"/>
</dbReference>
<dbReference type="Proteomes" id="UP000440578">
    <property type="component" value="Unassembled WGS sequence"/>
</dbReference>
<feature type="region of interest" description="Disordered" evidence="2">
    <location>
        <begin position="775"/>
        <end position="795"/>
    </location>
</feature>
<accession>A0A6A4VQD2</accession>
<feature type="compositionally biased region" description="Gly residues" evidence="2">
    <location>
        <begin position="1002"/>
        <end position="1016"/>
    </location>
</feature>
<dbReference type="OrthoDB" id="5919166at2759"/>
<feature type="compositionally biased region" description="Pro residues" evidence="2">
    <location>
        <begin position="272"/>
        <end position="285"/>
    </location>
</feature>
<feature type="compositionally biased region" description="Low complexity" evidence="2">
    <location>
        <begin position="243"/>
        <end position="255"/>
    </location>
</feature>
<dbReference type="Pfam" id="PF12938">
    <property type="entry name" value="M_domain"/>
    <property type="match status" value="1"/>
</dbReference>
<dbReference type="EMBL" id="VIIS01001434">
    <property type="protein sequence ID" value="KAF0298417.1"/>
    <property type="molecule type" value="Genomic_DNA"/>
</dbReference>
<feature type="compositionally biased region" description="Gly residues" evidence="2">
    <location>
        <begin position="222"/>
        <end position="237"/>
    </location>
</feature>
<feature type="compositionally biased region" description="Pro residues" evidence="2">
    <location>
        <begin position="153"/>
        <end position="174"/>
    </location>
</feature>
<dbReference type="InterPro" id="IPR000504">
    <property type="entry name" value="RRM_dom"/>
</dbReference>
<proteinExistence type="predicted"/>
<dbReference type="SUPFAM" id="SSF54928">
    <property type="entry name" value="RNA-binding domain, RBD"/>
    <property type="match status" value="1"/>
</dbReference>
<dbReference type="InterPro" id="IPR012677">
    <property type="entry name" value="Nucleotide-bd_a/b_plait_sf"/>
</dbReference>
<feature type="compositionally biased region" description="Low complexity" evidence="2">
    <location>
        <begin position="289"/>
        <end position="328"/>
    </location>
</feature>
<dbReference type="PANTHER" id="PTHR13020">
    <property type="entry name" value="TRINUCLEOTIDE REPEAT-CONTAINING GENE 6"/>
    <property type="match status" value="1"/>
</dbReference>
<feature type="compositionally biased region" description="Gly residues" evidence="2">
    <location>
        <begin position="557"/>
        <end position="566"/>
    </location>
</feature>
<keyword evidence="6" id="KW-1185">Reference proteome</keyword>
<feature type="domain" description="GW182 middle" evidence="4">
    <location>
        <begin position="757"/>
        <end position="899"/>
    </location>
</feature>
<dbReference type="GO" id="GO:0000932">
    <property type="term" value="C:P-body"/>
    <property type="evidence" value="ECO:0007669"/>
    <property type="project" value="TreeGrafter"/>
</dbReference>
<feature type="region of interest" description="Disordered" evidence="2">
    <location>
        <begin position="444"/>
        <end position="572"/>
    </location>
</feature>
<dbReference type="GO" id="GO:0035278">
    <property type="term" value="P:miRNA-mediated gene silencing by inhibition of translation"/>
    <property type="evidence" value="ECO:0007669"/>
    <property type="project" value="InterPro"/>
</dbReference>
<evidence type="ECO:0000313" key="6">
    <source>
        <dbReference type="Proteomes" id="UP000440578"/>
    </source>
</evidence>
<evidence type="ECO:0000256" key="1">
    <source>
        <dbReference type="ARBA" id="ARBA00022884"/>
    </source>
</evidence>
<dbReference type="InterPro" id="IPR035979">
    <property type="entry name" value="RBD_domain_sf"/>
</dbReference>
<reference evidence="5 6" key="1">
    <citation type="submission" date="2019-07" db="EMBL/GenBank/DDBJ databases">
        <title>Draft genome assembly of a fouling barnacle, Amphibalanus amphitrite (Darwin, 1854): The first reference genome for Thecostraca.</title>
        <authorList>
            <person name="Kim W."/>
        </authorList>
    </citation>
    <scope>NUCLEOTIDE SEQUENCE [LARGE SCALE GENOMIC DNA]</scope>
    <source>
        <strain evidence="5">SNU_AA5</strain>
        <tissue evidence="5">Soma without cirri and trophi</tissue>
    </source>
</reference>
<dbReference type="InterPro" id="IPR026805">
    <property type="entry name" value="GW182_M_dom"/>
</dbReference>
<feature type="compositionally biased region" description="Low complexity" evidence="2">
    <location>
        <begin position="337"/>
        <end position="346"/>
    </location>
</feature>
<feature type="domain" description="RRM" evidence="3">
    <location>
        <begin position="1193"/>
        <end position="1255"/>
    </location>
</feature>
<dbReference type="InterPro" id="IPR033503">
    <property type="entry name" value="GW182_RRM"/>
</dbReference>
<feature type="compositionally biased region" description="Low complexity" evidence="2">
    <location>
        <begin position="456"/>
        <end position="469"/>
    </location>
</feature>
<protein>
    <submittedName>
        <fullName evidence="5">Protein Gawky</fullName>
    </submittedName>
</protein>
<evidence type="ECO:0000259" key="4">
    <source>
        <dbReference type="Pfam" id="PF12938"/>
    </source>
</evidence>
<dbReference type="GO" id="GO:0005654">
    <property type="term" value="C:nucleoplasm"/>
    <property type="evidence" value="ECO:0007669"/>
    <property type="project" value="TreeGrafter"/>
</dbReference>
<dbReference type="GO" id="GO:0060213">
    <property type="term" value="P:positive regulation of nuclear-transcribed mRNA poly(A) tail shortening"/>
    <property type="evidence" value="ECO:0007669"/>
    <property type="project" value="TreeGrafter"/>
</dbReference>
<comment type="caution">
    <text evidence="5">The sequence shown here is derived from an EMBL/GenBank/DDBJ whole genome shotgun (WGS) entry which is preliminary data.</text>
</comment>
<feature type="compositionally biased region" description="Basic and acidic residues" evidence="2">
    <location>
        <begin position="1051"/>
        <end position="1062"/>
    </location>
</feature>
<dbReference type="InterPro" id="IPR052068">
    <property type="entry name" value="GW182_domain"/>
</dbReference>
<feature type="region of interest" description="Disordered" evidence="2">
    <location>
        <begin position="966"/>
        <end position="1080"/>
    </location>
</feature>
<evidence type="ECO:0000256" key="2">
    <source>
        <dbReference type="SAM" id="MobiDB-lite"/>
    </source>
</evidence>